<keyword evidence="1" id="KW-0474">Menaquinone biosynthesis</keyword>
<dbReference type="PANTHER" id="PTHR46832">
    <property type="entry name" value="5'-METHYLTHIOADENOSINE/S-ADENOSYLHOMOCYSTEINE NUCLEOSIDASE"/>
    <property type="match status" value="1"/>
</dbReference>
<dbReference type="InterPro" id="IPR000845">
    <property type="entry name" value="Nucleoside_phosphorylase_d"/>
</dbReference>
<organism evidence="4 5">
    <name type="scientific">Chitinophaga terrae</name>
    <name type="common">ex Kim and Jung 2007</name>
    <dbReference type="NCBI Taxonomy" id="408074"/>
    <lineage>
        <taxon>Bacteria</taxon>
        <taxon>Pseudomonadati</taxon>
        <taxon>Bacteroidota</taxon>
        <taxon>Chitinophagia</taxon>
        <taxon>Chitinophagales</taxon>
        <taxon>Chitinophagaceae</taxon>
        <taxon>Chitinophaga</taxon>
    </lineage>
</organism>
<dbReference type="GO" id="GO:0009234">
    <property type="term" value="P:menaquinone biosynthetic process"/>
    <property type="evidence" value="ECO:0007669"/>
    <property type="project" value="UniProtKB-UniRule"/>
</dbReference>
<dbReference type="EMBL" id="FNRL01000013">
    <property type="protein sequence ID" value="SEA69931.1"/>
    <property type="molecule type" value="Genomic_DNA"/>
</dbReference>
<reference evidence="5" key="1">
    <citation type="submission" date="2016-10" db="EMBL/GenBank/DDBJ databases">
        <authorList>
            <person name="Varghese N."/>
            <person name="Submissions S."/>
        </authorList>
    </citation>
    <scope>NUCLEOTIDE SEQUENCE [LARGE SCALE GENOMIC DNA]</scope>
    <source>
        <strain evidence="5">DSM 23920</strain>
    </source>
</reference>
<sequence length="260" mass="28817">MKKIFAKIPLLTEYCQFILNPVNCFTWASDNFLYFCTMKILVTAATTLEIQPFTRFLDEHRSSFPAHLDVEVLVAGIGMMHTAFSLGTYLAVRQPDFAIQAGIGGSFDHSRELGSLVMVAEEYLADLGAEDNDQFKDLFDIQLWQPSQPPFTGTALVNTFSGLPFIPDLPKVRGVSVNLVSGSAATIARLETKYAPVIESMEGAAFHYACLTAKVPFLQLRSISNYVEIRDKSKWKIPLAVKTLNEELINIISSLAGIKL</sequence>
<dbReference type="Pfam" id="PF01048">
    <property type="entry name" value="PNP_UDP_1"/>
    <property type="match status" value="1"/>
</dbReference>
<dbReference type="GO" id="GO:0008782">
    <property type="term" value="F:adenosylhomocysteine nucleosidase activity"/>
    <property type="evidence" value="ECO:0007669"/>
    <property type="project" value="TreeGrafter"/>
</dbReference>
<name>A0A1H4DB47_9BACT</name>
<evidence type="ECO:0000259" key="3">
    <source>
        <dbReference type="Pfam" id="PF01048"/>
    </source>
</evidence>
<feature type="domain" description="Nucleoside phosphorylase" evidence="3">
    <location>
        <begin position="72"/>
        <end position="234"/>
    </location>
</feature>
<dbReference type="NCBIfam" id="TIGR03664">
    <property type="entry name" value="fut_nucase"/>
    <property type="match status" value="1"/>
</dbReference>
<evidence type="ECO:0000256" key="2">
    <source>
        <dbReference type="NCBIfam" id="TIGR03664"/>
    </source>
</evidence>
<evidence type="ECO:0000313" key="5">
    <source>
        <dbReference type="Proteomes" id="UP000199656"/>
    </source>
</evidence>
<dbReference type="Proteomes" id="UP000199656">
    <property type="component" value="Unassembled WGS sequence"/>
</dbReference>
<comment type="similarity">
    <text evidence="1">Belongs to the PNP/UDP phosphorylase family. Futalosine hydrolase subfamily.</text>
</comment>
<dbReference type="PANTHER" id="PTHR46832:SF2">
    <property type="entry name" value="FUTALOSINE HYDROLASE"/>
    <property type="match status" value="1"/>
</dbReference>
<dbReference type="CDD" id="cd17766">
    <property type="entry name" value="futalosine_nucleosidase_MqnB"/>
    <property type="match status" value="1"/>
</dbReference>
<dbReference type="InterPro" id="IPR019963">
    <property type="entry name" value="FL_hydrolase_MqnB"/>
</dbReference>
<keyword evidence="5" id="KW-1185">Reference proteome</keyword>
<gene>
    <name evidence="1" type="primary">mqnB</name>
    <name evidence="4" type="ORF">SAMN05660909_03022</name>
</gene>
<accession>A0A1H4DB47</accession>
<comment type="function">
    <text evidence="1">Catalyzes the hydrolysis of futalosine (FL) to dehypoxanthine futalosine (DHFL) and hypoxanthine, a step in the biosynthesis of menaquinone (MK, vitamin K2).</text>
</comment>
<dbReference type="InterPro" id="IPR035994">
    <property type="entry name" value="Nucleoside_phosphorylase_sf"/>
</dbReference>
<dbReference type="SUPFAM" id="SSF53167">
    <property type="entry name" value="Purine and uridine phosphorylases"/>
    <property type="match status" value="1"/>
</dbReference>
<dbReference type="EC" id="3.2.2.26" evidence="1 2"/>
<keyword evidence="1 4" id="KW-0378">Hydrolase</keyword>
<protein>
    <recommendedName>
        <fullName evidence="1 2">Futalosine hydrolase</fullName>
        <shortName evidence="1">FL hydrolase</shortName>
        <ecNumber evidence="1 2">3.2.2.26</ecNumber>
    </recommendedName>
    <alternativeName>
        <fullName evidence="1">Futalosine nucleosidase</fullName>
    </alternativeName>
    <alternativeName>
        <fullName evidence="1">Menaquinone biosynthetic enzyme MqnB</fullName>
    </alternativeName>
</protein>
<evidence type="ECO:0000313" key="4">
    <source>
        <dbReference type="EMBL" id="SEA69931.1"/>
    </source>
</evidence>
<dbReference type="GO" id="GO:0009116">
    <property type="term" value="P:nucleoside metabolic process"/>
    <property type="evidence" value="ECO:0007669"/>
    <property type="project" value="InterPro"/>
</dbReference>
<evidence type="ECO:0000256" key="1">
    <source>
        <dbReference type="HAMAP-Rule" id="MF_00991"/>
    </source>
</evidence>
<comment type="catalytic activity">
    <reaction evidence="1">
        <text>futalosine + H2O = dehypoxanthine futalosine + hypoxanthine</text>
        <dbReference type="Rhea" id="RHEA:25904"/>
        <dbReference type="ChEBI" id="CHEBI:15377"/>
        <dbReference type="ChEBI" id="CHEBI:17368"/>
        <dbReference type="ChEBI" id="CHEBI:58863"/>
        <dbReference type="ChEBI" id="CHEBI:58864"/>
        <dbReference type="EC" id="3.2.2.26"/>
    </reaction>
</comment>
<dbReference type="HAMAP" id="MF_00991">
    <property type="entry name" value="MqnB"/>
    <property type="match status" value="1"/>
</dbReference>
<dbReference type="UniPathway" id="UPA00079"/>
<comment type="pathway">
    <text evidence="1">Quinol/quinone metabolism; menaquinone biosynthesis.</text>
</comment>
<proteinExistence type="inferred from homology"/>
<dbReference type="GO" id="GO:0005829">
    <property type="term" value="C:cytosol"/>
    <property type="evidence" value="ECO:0007669"/>
    <property type="project" value="TreeGrafter"/>
</dbReference>
<dbReference type="AlphaFoldDB" id="A0A1H4DB47"/>
<dbReference type="STRING" id="408074.SAMN05660909_03022"/>
<dbReference type="GO" id="GO:0019284">
    <property type="term" value="P:L-methionine salvage from S-adenosylmethionine"/>
    <property type="evidence" value="ECO:0007669"/>
    <property type="project" value="TreeGrafter"/>
</dbReference>
<dbReference type="GO" id="GO:0008930">
    <property type="term" value="F:methylthioadenosine nucleosidase activity"/>
    <property type="evidence" value="ECO:0007669"/>
    <property type="project" value="TreeGrafter"/>
</dbReference>
<dbReference type="Gene3D" id="3.40.50.1580">
    <property type="entry name" value="Nucleoside phosphorylase domain"/>
    <property type="match status" value="1"/>
</dbReference>